<dbReference type="InterPro" id="IPR036188">
    <property type="entry name" value="FAD/NAD-bd_sf"/>
</dbReference>
<evidence type="ECO:0000256" key="1">
    <source>
        <dbReference type="ARBA" id="ARBA00022630"/>
    </source>
</evidence>
<name>A0A9P4J385_9PEZI</name>
<keyword evidence="4" id="KW-0560">Oxidoreductase</keyword>
<dbReference type="PANTHER" id="PTHR43098:SF5">
    <property type="entry name" value="DUAL-FUNCTIONAL MONOOXYGENASE_METHYLTRANSFERASE PSOF"/>
    <property type="match status" value="1"/>
</dbReference>
<dbReference type="OrthoDB" id="66881at2759"/>
<keyword evidence="5" id="KW-0503">Monooxygenase</keyword>
<reference evidence="5" key="1">
    <citation type="journal article" date="2020" name="Stud. Mycol.">
        <title>101 Dothideomycetes genomes: a test case for predicting lifestyles and emergence of pathogens.</title>
        <authorList>
            <person name="Haridas S."/>
            <person name="Albert R."/>
            <person name="Binder M."/>
            <person name="Bloem J."/>
            <person name="Labutti K."/>
            <person name="Salamov A."/>
            <person name="Andreopoulos B."/>
            <person name="Baker S."/>
            <person name="Barry K."/>
            <person name="Bills G."/>
            <person name="Bluhm B."/>
            <person name="Cannon C."/>
            <person name="Castanera R."/>
            <person name="Culley D."/>
            <person name="Daum C."/>
            <person name="Ezra D."/>
            <person name="Gonzalez J."/>
            <person name="Henrissat B."/>
            <person name="Kuo A."/>
            <person name="Liang C."/>
            <person name="Lipzen A."/>
            <person name="Lutzoni F."/>
            <person name="Magnuson J."/>
            <person name="Mondo S."/>
            <person name="Nolan M."/>
            <person name="Ohm R."/>
            <person name="Pangilinan J."/>
            <person name="Park H.-J."/>
            <person name="Ramirez L."/>
            <person name="Alfaro M."/>
            <person name="Sun H."/>
            <person name="Tritt A."/>
            <person name="Yoshinaga Y."/>
            <person name="Zwiers L.-H."/>
            <person name="Turgeon B."/>
            <person name="Goodwin S."/>
            <person name="Spatafora J."/>
            <person name="Crous P."/>
            <person name="Grigoriev I."/>
        </authorList>
    </citation>
    <scope>NUCLEOTIDE SEQUENCE</scope>
    <source>
        <strain evidence="5">CBS 260.36</strain>
    </source>
</reference>
<dbReference type="GO" id="GO:0050660">
    <property type="term" value="F:flavin adenine dinucleotide binding"/>
    <property type="evidence" value="ECO:0007669"/>
    <property type="project" value="InterPro"/>
</dbReference>
<organism evidence="5 6">
    <name type="scientific">Myriangium duriaei CBS 260.36</name>
    <dbReference type="NCBI Taxonomy" id="1168546"/>
    <lineage>
        <taxon>Eukaryota</taxon>
        <taxon>Fungi</taxon>
        <taxon>Dikarya</taxon>
        <taxon>Ascomycota</taxon>
        <taxon>Pezizomycotina</taxon>
        <taxon>Dothideomycetes</taxon>
        <taxon>Dothideomycetidae</taxon>
        <taxon>Myriangiales</taxon>
        <taxon>Myriangiaceae</taxon>
        <taxon>Myriangium</taxon>
    </lineage>
</organism>
<evidence type="ECO:0000256" key="4">
    <source>
        <dbReference type="ARBA" id="ARBA00023002"/>
    </source>
</evidence>
<gene>
    <name evidence="5" type="ORF">K461DRAFT_227356</name>
</gene>
<dbReference type="Pfam" id="PF00743">
    <property type="entry name" value="FMO-like"/>
    <property type="match status" value="1"/>
</dbReference>
<dbReference type="InterPro" id="IPR050775">
    <property type="entry name" value="FAD-binding_Monooxygenases"/>
</dbReference>
<evidence type="ECO:0000256" key="2">
    <source>
        <dbReference type="ARBA" id="ARBA00022827"/>
    </source>
</evidence>
<evidence type="ECO:0000313" key="5">
    <source>
        <dbReference type="EMBL" id="KAF2151579.1"/>
    </source>
</evidence>
<comment type="caution">
    <text evidence="5">The sequence shown here is derived from an EMBL/GenBank/DDBJ whole genome shotgun (WGS) entry which is preliminary data.</text>
</comment>
<protein>
    <submittedName>
        <fullName evidence="5">Cyclohexanone monooxygenase</fullName>
    </submittedName>
</protein>
<dbReference type="Pfam" id="PF13450">
    <property type="entry name" value="NAD_binding_8"/>
    <property type="match status" value="1"/>
</dbReference>
<keyword evidence="1" id="KW-0285">Flavoprotein</keyword>
<accession>A0A9P4J385</accession>
<keyword evidence="2" id="KW-0274">FAD</keyword>
<dbReference type="Gene3D" id="3.50.50.60">
    <property type="entry name" value="FAD/NAD(P)-binding domain"/>
    <property type="match status" value="2"/>
</dbReference>
<keyword evidence="6" id="KW-1185">Reference proteome</keyword>
<keyword evidence="3" id="KW-0521">NADP</keyword>
<dbReference type="GO" id="GO:0004499">
    <property type="term" value="F:N,N-dimethylaniline monooxygenase activity"/>
    <property type="evidence" value="ECO:0007669"/>
    <property type="project" value="InterPro"/>
</dbReference>
<proteinExistence type="predicted"/>
<dbReference type="PANTHER" id="PTHR43098">
    <property type="entry name" value="L-ORNITHINE N(5)-MONOOXYGENASE-RELATED"/>
    <property type="match status" value="1"/>
</dbReference>
<evidence type="ECO:0000256" key="3">
    <source>
        <dbReference type="ARBA" id="ARBA00022857"/>
    </source>
</evidence>
<dbReference type="Proteomes" id="UP000799439">
    <property type="component" value="Unassembled WGS sequence"/>
</dbReference>
<dbReference type="AlphaFoldDB" id="A0A9P4J385"/>
<dbReference type="InterPro" id="IPR020946">
    <property type="entry name" value="Flavin_mOase-like"/>
</dbReference>
<dbReference type="EMBL" id="ML996087">
    <property type="protein sequence ID" value="KAF2151579.1"/>
    <property type="molecule type" value="Genomic_DNA"/>
</dbReference>
<sequence length="556" mass="63434">MDSPQSEHNFDVLIIGAGLSGVCSLHHLRQRFPQWRIKVLEAGGGPGGTWYWNCYPGARFDCESLSYSFSFDQDLLQEWNWKDTFSAQPETLEYIERVCEKLDLYTDMQFNTQVKAAHWQQSDGTWLLTDQTGRQYSSRFLVSCIGFLSTPTRPAVPGIDDFAGQHFHTSQWPKEFDIKRDFRGKRIGVIGTGATGIQTITEVAKHSEIESLSVFQRTATWTAPLRNTSITPEQMIEYKKSYSDIFKVCSETPMGFMHKADPRRSLDLSEEERRDYWEEIYAEPGFRKWIGNFSDTYTDPHANELYSAFIADKIRGRVKDPVLAEKLVPRNHGFGTRRVPLESGYFEVFNQPKVHLVDLKETPIEQVTPRGIRTSDGEQHDLDILIYATGFDAITGAFRAIDWRVKDDRHLLGFSNTEEGERAVWKDHKPRTFLGLTAPSVPNMIMVMGPHQPFGNATRSIEHAVNVAVGLLQHCDDNGFTWFEPTEEAVVDWTKHVFDCAQGALSNEVDSWMTGVNSNVKGKSERTVARYAGSVIEYRRRCAECKANNWQGLVFH</sequence>
<dbReference type="GO" id="GO:0050661">
    <property type="term" value="F:NADP binding"/>
    <property type="evidence" value="ECO:0007669"/>
    <property type="project" value="InterPro"/>
</dbReference>
<evidence type="ECO:0000313" key="6">
    <source>
        <dbReference type="Proteomes" id="UP000799439"/>
    </source>
</evidence>
<dbReference type="SUPFAM" id="SSF51905">
    <property type="entry name" value="FAD/NAD(P)-binding domain"/>
    <property type="match status" value="3"/>
</dbReference>